<evidence type="ECO:0000313" key="1">
    <source>
        <dbReference type="EMBL" id="RIH67075.1"/>
    </source>
</evidence>
<dbReference type="Proteomes" id="UP000266441">
    <property type="component" value="Unassembled WGS sequence"/>
</dbReference>
<sequence>MFFRQSGELLKKPMEALLKAGNQSATCSFLPAKAKNQKKNLPECYITFRRLYFYGLLALFKNTNFQSHFTLTFI</sequence>
<evidence type="ECO:0000313" key="2">
    <source>
        <dbReference type="Proteomes" id="UP000266441"/>
    </source>
</evidence>
<dbReference type="AlphaFoldDB" id="A0A399D597"/>
<organism evidence="1 2">
    <name type="scientific">Mariniphaga sediminis</name>
    <dbReference type="NCBI Taxonomy" id="1628158"/>
    <lineage>
        <taxon>Bacteria</taxon>
        <taxon>Pseudomonadati</taxon>
        <taxon>Bacteroidota</taxon>
        <taxon>Bacteroidia</taxon>
        <taxon>Marinilabiliales</taxon>
        <taxon>Prolixibacteraceae</taxon>
        <taxon>Mariniphaga</taxon>
    </lineage>
</organism>
<protein>
    <submittedName>
        <fullName evidence="1">Uncharacterized protein</fullName>
    </submittedName>
</protein>
<gene>
    <name evidence="1" type="ORF">D1164_01185</name>
</gene>
<name>A0A399D597_9BACT</name>
<comment type="caution">
    <text evidence="1">The sequence shown here is derived from an EMBL/GenBank/DDBJ whole genome shotgun (WGS) entry which is preliminary data.</text>
</comment>
<keyword evidence="2" id="KW-1185">Reference proteome</keyword>
<dbReference type="EMBL" id="QWET01000001">
    <property type="protein sequence ID" value="RIH67075.1"/>
    <property type="molecule type" value="Genomic_DNA"/>
</dbReference>
<proteinExistence type="predicted"/>
<accession>A0A399D597</accession>
<reference evidence="1 2" key="1">
    <citation type="journal article" date="2015" name="Int. J. Syst. Evol. Microbiol.">
        <title>Mariniphaga sediminis sp. nov., isolated from coastal sediment.</title>
        <authorList>
            <person name="Wang F.Q."/>
            <person name="Shen Q.Y."/>
            <person name="Chen G.J."/>
            <person name="Du Z.J."/>
        </authorList>
    </citation>
    <scope>NUCLEOTIDE SEQUENCE [LARGE SCALE GENOMIC DNA]</scope>
    <source>
        <strain evidence="1 2">SY21</strain>
    </source>
</reference>